<evidence type="ECO:0000313" key="2">
    <source>
        <dbReference type="EMBL" id="RAJ87876.1"/>
    </source>
</evidence>
<keyword evidence="3" id="KW-1185">Reference proteome</keyword>
<name>A0A327WEP2_9BACT</name>
<feature type="transmembrane region" description="Helical" evidence="1">
    <location>
        <begin position="26"/>
        <end position="47"/>
    </location>
</feature>
<dbReference type="AlphaFoldDB" id="A0A327WEP2"/>
<keyword evidence="1" id="KW-0812">Transmembrane</keyword>
<protein>
    <submittedName>
        <fullName evidence="2">Uncharacterized protein</fullName>
    </submittedName>
</protein>
<organism evidence="2 3">
    <name type="scientific">Chitinophaga dinghuensis</name>
    <dbReference type="NCBI Taxonomy" id="1539050"/>
    <lineage>
        <taxon>Bacteria</taxon>
        <taxon>Pseudomonadati</taxon>
        <taxon>Bacteroidota</taxon>
        <taxon>Chitinophagia</taxon>
        <taxon>Chitinophagales</taxon>
        <taxon>Chitinophagaceae</taxon>
        <taxon>Chitinophaga</taxon>
    </lineage>
</organism>
<dbReference type="RefSeq" id="WP_111590545.1">
    <property type="nucleotide sequence ID" value="NZ_QLMA01000001.1"/>
</dbReference>
<dbReference type="EMBL" id="QLMA01000001">
    <property type="protein sequence ID" value="RAJ87876.1"/>
    <property type="molecule type" value="Genomic_DNA"/>
</dbReference>
<proteinExistence type="predicted"/>
<keyword evidence="1" id="KW-1133">Transmembrane helix</keyword>
<dbReference type="Proteomes" id="UP000249819">
    <property type="component" value="Unassembled WGS sequence"/>
</dbReference>
<evidence type="ECO:0000313" key="3">
    <source>
        <dbReference type="Proteomes" id="UP000249819"/>
    </source>
</evidence>
<dbReference type="OrthoDB" id="676513at2"/>
<sequence length="70" mass="8046">MEHNTTENTVANPNDVTLDKVSTSRFIFYVQLFCILAFMLGGCYNLYKHHYPGKPDVAVPESTLYNPKYK</sequence>
<comment type="caution">
    <text evidence="2">The sequence shown here is derived from an EMBL/GenBank/DDBJ whole genome shotgun (WGS) entry which is preliminary data.</text>
</comment>
<gene>
    <name evidence="2" type="ORF">CLV59_101638</name>
</gene>
<reference evidence="2 3" key="1">
    <citation type="submission" date="2018-06" db="EMBL/GenBank/DDBJ databases">
        <title>Genomic Encyclopedia of Archaeal and Bacterial Type Strains, Phase II (KMG-II): from individual species to whole genera.</title>
        <authorList>
            <person name="Goeker M."/>
        </authorList>
    </citation>
    <scope>NUCLEOTIDE SEQUENCE [LARGE SCALE GENOMIC DNA]</scope>
    <source>
        <strain evidence="2 3">DSM 29821</strain>
    </source>
</reference>
<accession>A0A327WEP2</accession>
<evidence type="ECO:0000256" key="1">
    <source>
        <dbReference type="SAM" id="Phobius"/>
    </source>
</evidence>
<keyword evidence="1" id="KW-0472">Membrane</keyword>